<dbReference type="Proteomes" id="UP000663760">
    <property type="component" value="Chromosome 13"/>
</dbReference>
<dbReference type="EMBL" id="LR746276">
    <property type="protein sequence ID" value="CAA7406947.1"/>
    <property type="molecule type" value="Genomic_DNA"/>
</dbReference>
<evidence type="ECO:0000313" key="2">
    <source>
        <dbReference type="EMBL" id="CAA7406947.1"/>
    </source>
</evidence>
<dbReference type="AlphaFoldDB" id="A0A7I8LA80"/>
<keyword evidence="3" id="KW-1185">Reference proteome</keyword>
<organism evidence="2 3">
    <name type="scientific">Spirodela intermedia</name>
    <name type="common">Intermediate duckweed</name>
    <dbReference type="NCBI Taxonomy" id="51605"/>
    <lineage>
        <taxon>Eukaryota</taxon>
        <taxon>Viridiplantae</taxon>
        <taxon>Streptophyta</taxon>
        <taxon>Embryophyta</taxon>
        <taxon>Tracheophyta</taxon>
        <taxon>Spermatophyta</taxon>
        <taxon>Magnoliopsida</taxon>
        <taxon>Liliopsida</taxon>
        <taxon>Araceae</taxon>
        <taxon>Lemnoideae</taxon>
        <taxon>Spirodela</taxon>
    </lineage>
</organism>
<gene>
    <name evidence="2" type="ORF">SI8410_13017625</name>
</gene>
<evidence type="ECO:0000313" key="3">
    <source>
        <dbReference type="Proteomes" id="UP000663760"/>
    </source>
</evidence>
<proteinExistence type="predicted"/>
<accession>A0A7I8LA80</accession>
<evidence type="ECO:0000256" key="1">
    <source>
        <dbReference type="SAM" id="MobiDB-lite"/>
    </source>
</evidence>
<sequence length="85" mass="10145">MKSDFSNENKVIILLIFLLDSYDHLVMTLLHNSTSLVFKDVINLLMKYYHRKKNVGKTHDESLYVKGERKHRKYKEKKSSEDNNN</sequence>
<protein>
    <submittedName>
        <fullName evidence="2">Uncharacterized protein</fullName>
    </submittedName>
</protein>
<feature type="region of interest" description="Disordered" evidence="1">
    <location>
        <begin position="60"/>
        <end position="85"/>
    </location>
</feature>
<reference evidence="2" key="1">
    <citation type="submission" date="2020-02" db="EMBL/GenBank/DDBJ databases">
        <authorList>
            <person name="Scholz U."/>
            <person name="Mascher M."/>
            <person name="Fiebig A."/>
        </authorList>
    </citation>
    <scope>NUCLEOTIDE SEQUENCE</scope>
</reference>
<name>A0A7I8LA80_SPIIN</name>